<keyword evidence="4" id="KW-1185">Reference proteome</keyword>
<dbReference type="GO" id="GO:0009446">
    <property type="term" value="P:putrescine biosynthetic process"/>
    <property type="evidence" value="ECO:0007669"/>
    <property type="project" value="InterPro"/>
</dbReference>
<comment type="caution">
    <text evidence="2">The sequence shown here is derived from an EMBL/GenBank/DDBJ whole genome shotgun (WGS) entry which is preliminary data.</text>
</comment>
<dbReference type="OrthoDB" id="9808013at2"/>
<protein>
    <submittedName>
        <fullName evidence="3">Agmatine deiminase family protein</fullName>
    </submittedName>
    <submittedName>
        <fullName evidence="2">Putative agmatine deiminase</fullName>
        <ecNumber evidence="2">3.5.3.12</ecNumber>
    </submittedName>
</protein>
<reference evidence="3" key="3">
    <citation type="submission" date="2021-06" db="EMBL/GenBank/DDBJ databases">
        <title>Genomic Description and Analysis of Intracellular Bacteria, Candidatus Berkiella cookevillensis and Candidatus Berkiella aquae.</title>
        <authorList>
            <person name="Kidane D.T."/>
            <person name="Mehari Y.T."/>
            <person name="Rice F.C."/>
            <person name="Arivett B.A."/>
            <person name="Farone A.L."/>
            <person name="Berk S.G."/>
            <person name="Farone M.B."/>
        </authorList>
    </citation>
    <scope>NUCLEOTIDE SEQUENCE</scope>
    <source>
        <strain evidence="3">CC99</strain>
    </source>
</reference>
<evidence type="ECO:0000313" key="2">
    <source>
        <dbReference type="EMBL" id="KRG19375.1"/>
    </source>
</evidence>
<dbReference type="EMBL" id="LKHV02000001">
    <property type="protein sequence ID" value="MCS5708989.1"/>
    <property type="molecule type" value="Genomic_DNA"/>
</dbReference>
<dbReference type="Gene3D" id="3.75.10.10">
    <property type="entry name" value="L-arginine/glycine Amidinotransferase, Chain A"/>
    <property type="match status" value="1"/>
</dbReference>
<keyword evidence="1 2" id="KW-0378">Hydrolase</keyword>
<dbReference type="EMBL" id="LKHV01000003">
    <property type="protein sequence ID" value="KRG19375.1"/>
    <property type="molecule type" value="Genomic_DNA"/>
</dbReference>
<reference evidence="2" key="1">
    <citation type="submission" date="2015-09" db="EMBL/GenBank/DDBJ databases">
        <title>Draft Genome Sequences of Two Novel Amoeba-resistant Intranuclear Bacteria, Candidatus Berkiella cookevillensis and Candidatus Berkiella aquae.</title>
        <authorList>
            <person name="Mehari Y.T."/>
            <person name="Arivett B.A."/>
            <person name="Farone A.L."/>
            <person name="Gunderson J.H."/>
            <person name="Farone M.B."/>
        </authorList>
    </citation>
    <scope>NUCLEOTIDE SEQUENCE [LARGE SCALE GENOMIC DNA]</scope>
    <source>
        <strain evidence="2">CC99</strain>
    </source>
</reference>
<dbReference type="RefSeq" id="WP_057624024.1">
    <property type="nucleotide sequence ID" value="NZ_LKHV02000001.1"/>
</dbReference>
<sequence length="358" mass="40819">MKLQTHTNTTYLPAEWAPQSAVLFSWPHTYDHGSYYWKPHEIARVETALFEMVSTIAKSQPVMINVYNNIVLEHLEDLLSKHHVNQDNVQIIVNPSNDIWVRDHGPITVYKDKKAVLLNFKFNGWGEKFPHEDDNTVNNKLHHFDILKTYTQEDVHFVLEGGSIESDGLGTLLTTKLCLCNPNRNKITDKAVIFEKLQATLGIQRILWLDDGFIEGDNTDSHVDMLARFINPHTIAYATCDDPTLPHYDSLLKMETQLKSFRQISGEPYQLVPMPLPKIENASYPGVFIPATYLNFLITNHCVFVPQYNHALDEVMLETLREYFPSRNVLGVDTSTLILQSGGLHCSTMQIPTGQQDA</sequence>
<reference evidence="3" key="2">
    <citation type="journal article" date="2016" name="Genome Announc.">
        <title>Draft Genome Sequences of Two Novel Amoeba-Resistant Intranuclear Bacteria, 'Candidatus Berkiella cookevillensis' and 'Candidatus Berkiella aquae'.</title>
        <authorList>
            <person name="Mehari Y.T."/>
            <person name="Arivett B.A."/>
            <person name="Farone A.L."/>
            <person name="Gunderson J.H."/>
            <person name="Farone M.B."/>
        </authorList>
    </citation>
    <scope>NUCLEOTIDE SEQUENCE</scope>
    <source>
        <strain evidence="3">CC99</strain>
    </source>
</reference>
<evidence type="ECO:0000256" key="1">
    <source>
        <dbReference type="ARBA" id="ARBA00022801"/>
    </source>
</evidence>
<dbReference type="EC" id="3.5.3.12" evidence="2"/>
<evidence type="ECO:0000313" key="3">
    <source>
        <dbReference type="EMBL" id="MCS5708989.1"/>
    </source>
</evidence>
<dbReference type="Pfam" id="PF04371">
    <property type="entry name" value="PAD_porph"/>
    <property type="match status" value="1"/>
</dbReference>
<organism evidence="2">
    <name type="scientific">Candidatus Berkiella cookevillensis</name>
    <dbReference type="NCBI Taxonomy" id="437022"/>
    <lineage>
        <taxon>Bacteria</taxon>
        <taxon>Pseudomonadati</taxon>
        <taxon>Pseudomonadota</taxon>
        <taxon>Gammaproteobacteria</taxon>
        <taxon>Candidatus Berkiellales</taxon>
        <taxon>Candidatus Berkiellaceae</taxon>
        <taxon>Candidatus Berkiella</taxon>
    </lineage>
</organism>
<dbReference type="PANTHER" id="PTHR31377:SF0">
    <property type="entry name" value="AGMATINE DEIMINASE-RELATED"/>
    <property type="match status" value="1"/>
</dbReference>
<name>A0A0Q9YFL7_9GAMM</name>
<proteinExistence type="predicted"/>
<dbReference type="InterPro" id="IPR007466">
    <property type="entry name" value="Peptidyl-Arg-deiminase_porph"/>
</dbReference>
<dbReference type="GO" id="GO:0047632">
    <property type="term" value="F:agmatine deiminase activity"/>
    <property type="evidence" value="ECO:0007669"/>
    <property type="project" value="UniProtKB-EC"/>
</dbReference>
<dbReference type="AlphaFoldDB" id="A0A0Q9YFL7"/>
<gene>
    <name evidence="2" type="primary">aguA</name>
    <name evidence="3" type="ORF">CC99x_008750</name>
    <name evidence="2" type="ORF">CC99x_00904</name>
</gene>
<dbReference type="PANTHER" id="PTHR31377">
    <property type="entry name" value="AGMATINE DEIMINASE-RELATED"/>
    <property type="match status" value="1"/>
</dbReference>
<evidence type="ECO:0000313" key="4">
    <source>
        <dbReference type="Proteomes" id="UP000051494"/>
    </source>
</evidence>
<dbReference type="STRING" id="437022.CC99x_00904"/>
<dbReference type="PATRIC" id="fig|1590042.3.peg.924"/>
<dbReference type="GO" id="GO:0004668">
    <property type="term" value="F:protein-arginine deiminase activity"/>
    <property type="evidence" value="ECO:0007669"/>
    <property type="project" value="InterPro"/>
</dbReference>
<dbReference type="SUPFAM" id="SSF55909">
    <property type="entry name" value="Pentein"/>
    <property type="match status" value="1"/>
</dbReference>
<dbReference type="Proteomes" id="UP000051494">
    <property type="component" value="Unassembled WGS sequence"/>
</dbReference>
<accession>A0A0Q9YFL7</accession>